<keyword evidence="2" id="KW-1185">Reference proteome</keyword>
<sequence length="56" mass="6429">MCGYDYPFHMFTIEPALRYTVAGRARRSRVGLYTLFFSVCQAPTATNILDRAAPRR</sequence>
<dbReference type="Proteomes" id="UP000295680">
    <property type="component" value="Unassembled WGS sequence"/>
</dbReference>
<dbReference type="EMBL" id="SLWS01000004">
    <property type="protein sequence ID" value="TCO59314.1"/>
    <property type="molecule type" value="Genomic_DNA"/>
</dbReference>
<evidence type="ECO:0000313" key="1">
    <source>
        <dbReference type="EMBL" id="TCO59314.1"/>
    </source>
</evidence>
<organism evidence="1 2">
    <name type="scientific">Actinocrispum wychmicini</name>
    <dbReference type="NCBI Taxonomy" id="1213861"/>
    <lineage>
        <taxon>Bacteria</taxon>
        <taxon>Bacillati</taxon>
        <taxon>Actinomycetota</taxon>
        <taxon>Actinomycetes</taxon>
        <taxon>Pseudonocardiales</taxon>
        <taxon>Pseudonocardiaceae</taxon>
        <taxon>Actinocrispum</taxon>
    </lineage>
</organism>
<reference evidence="1 2" key="1">
    <citation type="submission" date="2019-03" db="EMBL/GenBank/DDBJ databases">
        <title>Genomic Encyclopedia of Type Strains, Phase IV (KMG-IV): sequencing the most valuable type-strain genomes for metagenomic binning, comparative biology and taxonomic classification.</title>
        <authorList>
            <person name="Goeker M."/>
        </authorList>
    </citation>
    <scope>NUCLEOTIDE SEQUENCE [LARGE SCALE GENOMIC DNA]</scope>
    <source>
        <strain evidence="1 2">DSM 45934</strain>
    </source>
</reference>
<comment type="caution">
    <text evidence="1">The sequence shown here is derived from an EMBL/GenBank/DDBJ whole genome shotgun (WGS) entry which is preliminary data.</text>
</comment>
<evidence type="ECO:0000313" key="2">
    <source>
        <dbReference type="Proteomes" id="UP000295680"/>
    </source>
</evidence>
<proteinExistence type="predicted"/>
<protein>
    <submittedName>
        <fullName evidence="1">Uncharacterized protein</fullName>
    </submittedName>
</protein>
<dbReference type="AlphaFoldDB" id="A0A4R2JJK5"/>
<name>A0A4R2JJK5_9PSEU</name>
<accession>A0A4R2JJK5</accession>
<gene>
    <name evidence="1" type="ORF">EV192_104155</name>
</gene>